<organism evidence="2 3">
    <name type="scientific">Shewanella atlantica</name>
    <dbReference type="NCBI Taxonomy" id="271099"/>
    <lineage>
        <taxon>Bacteria</taxon>
        <taxon>Pseudomonadati</taxon>
        <taxon>Pseudomonadota</taxon>
        <taxon>Gammaproteobacteria</taxon>
        <taxon>Alteromonadales</taxon>
        <taxon>Shewanellaceae</taxon>
        <taxon>Shewanella</taxon>
    </lineage>
</organism>
<dbReference type="InterPro" id="IPR002645">
    <property type="entry name" value="STAS_dom"/>
</dbReference>
<name>A0A431VSN5_9GAMM</name>
<comment type="caution">
    <text evidence="2">The sequence shown here is derived from an EMBL/GenBank/DDBJ whole genome shotgun (WGS) entry which is preliminary data.</text>
</comment>
<dbReference type="PANTHER" id="PTHR35849:SF1">
    <property type="entry name" value="INTERMEMBRANE PHOSPHOLIPID TRANSPORT SYSTEM BINDING PROTEIN MLAB"/>
    <property type="match status" value="1"/>
</dbReference>
<dbReference type="InterPro" id="IPR036513">
    <property type="entry name" value="STAS_dom_sf"/>
</dbReference>
<reference evidence="2 3" key="1">
    <citation type="submission" date="2018-12" db="EMBL/GenBank/DDBJ databases">
        <authorList>
            <person name="Yu L."/>
        </authorList>
    </citation>
    <scope>NUCLEOTIDE SEQUENCE [LARGE SCALE GENOMIC DNA]</scope>
    <source>
        <strain evidence="2 3">HAW-EB5</strain>
    </source>
</reference>
<dbReference type="PANTHER" id="PTHR35849">
    <property type="entry name" value="BLR2341 PROTEIN"/>
    <property type="match status" value="1"/>
</dbReference>
<dbReference type="InterPro" id="IPR058548">
    <property type="entry name" value="MlaB-like_STAS"/>
</dbReference>
<accession>A0A431VSN5</accession>
<feature type="domain" description="STAS" evidence="1">
    <location>
        <begin position="1"/>
        <end position="100"/>
    </location>
</feature>
<dbReference type="PROSITE" id="PS50801">
    <property type="entry name" value="STAS"/>
    <property type="match status" value="1"/>
</dbReference>
<dbReference type="OrthoDB" id="6400701at2"/>
<proteinExistence type="predicted"/>
<keyword evidence="3" id="KW-1185">Reference proteome</keyword>
<dbReference type="RefSeq" id="WP_126508178.1">
    <property type="nucleotide sequence ID" value="NZ_RXNV01000023.1"/>
</dbReference>
<evidence type="ECO:0000313" key="2">
    <source>
        <dbReference type="EMBL" id="RTR26197.1"/>
    </source>
</evidence>
<dbReference type="Proteomes" id="UP000282060">
    <property type="component" value="Unassembled WGS sequence"/>
</dbReference>
<evidence type="ECO:0000313" key="3">
    <source>
        <dbReference type="Proteomes" id="UP000282060"/>
    </source>
</evidence>
<dbReference type="Gene3D" id="3.30.750.24">
    <property type="entry name" value="STAS domain"/>
    <property type="match status" value="1"/>
</dbReference>
<dbReference type="Pfam" id="PF13466">
    <property type="entry name" value="STAS_2"/>
    <property type="match status" value="1"/>
</dbReference>
<dbReference type="EMBL" id="RXNV01000023">
    <property type="protein sequence ID" value="RTR26197.1"/>
    <property type="molecule type" value="Genomic_DNA"/>
</dbReference>
<dbReference type="CDD" id="cd07043">
    <property type="entry name" value="STAS_anti-anti-sigma_factors"/>
    <property type="match status" value="1"/>
</dbReference>
<sequence length="100" mass="11025">MAEFVEDGVVCRVSGRLSQVEVVKLWSKRDTLMSKSVQVIDLSALSYSDSAGVAFLLELLSLAKSESRKLVLTSPSIQLLKLIGLYDLELFFSEEALQGK</sequence>
<evidence type="ECO:0000259" key="1">
    <source>
        <dbReference type="PROSITE" id="PS50801"/>
    </source>
</evidence>
<gene>
    <name evidence="2" type="ORF">EKG39_22250</name>
</gene>
<dbReference type="InterPro" id="IPR052746">
    <property type="entry name" value="MlaB_ABC_Transporter"/>
</dbReference>
<dbReference type="AlphaFoldDB" id="A0A431VSN5"/>
<protein>
    <submittedName>
        <fullName evidence="2">STAS domain-containing protein</fullName>
    </submittedName>
</protein>
<dbReference type="SUPFAM" id="SSF52091">
    <property type="entry name" value="SpoIIaa-like"/>
    <property type="match status" value="1"/>
</dbReference>